<dbReference type="Proteomes" id="UP000317494">
    <property type="component" value="Unassembled WGS sequence"/>
</dbReference>
<keyword evidence="1" id="KW-0067">ATP-binding</keyword>
<keyword evidence="5" id="KW-1185">Reference proteome</keyword>
<proteinExistence type="predicted"/>
<dbReference type="VEuPathDB" id="FungiDB:SeMB42_g05082"/>
<dbReference type="EMBL" id="QEAM01000221">
    <property type="protein sequence ID" value="TPX43509.1"/>
    <property type="molecule type" value="Genomic_DNA"/>
</dbReference>
<dbReference type="PROSITE" id="PS00107">
    <property type="entry name" value="PROTEIN_KINASE_ATP"/>
    <property type="match status" value="1"/>
</dbReference>
<sequence length="150" mass="16817">MKSPRYMPLDTDVVIYGALGRGRSGFVGRAVLEVGETDIVAVKIFSNRGNHEAYRREVENYRFMKNHYGTVIPQLIGYAPAMEHDSGGYTSNMIVMQIGHSVAEISSDDLDGMRNSLLVMADMGVIQQDIRADKFVWKEKDGAKLRSRVM</sequence>
<dbReference type="GO" id="GO:0005524">
    <property type="term" value="F:ATP binding"/>
    <property type="evidence" value="ECO:0007669"/>
    <property type="project" value="UniProtKB-UniRule"/>
</dbReference>
<gene>
    <name evidence="4" type="ORF">SeLEV6574_g05025</name>
    <name evidence="3" type="ORF">SeLEV6574_g05028</name>
    <name evidence="2" type="ORF">SeMB42_g05082</name>
</gene>
<dbReference type="InterPro" id="IPR017441">
    <property type="entry name" value="Protein_kinase_ATP_BS"/>
</dbReference>
<evidence type="ECO:0000313" key="4">
    <source>
        <dbReference type="EMBL" id="TPX43509.1"/>
    </source>
</evidence>
<reference evidence="5 6" key="1">
    <citation type="journal article" date="2019" name="Sci. Rep.">
        <title>Comparative genomics of chytrid fungi reveal insights into the obligate biotrophic and pathogenic lifestyle of Synchytrium endobioticum.</title>
        <authorList>
            <person name="van de Vossenberg B.T.L.H."/>
            <person name="Warris S."/>
            <person name="Nguyen H.D.T."/>
            <person name="van Gent-Pelzer M.P.E."/>
            <person name="Joly D.L."/>
            <person name="van de Geest H.C."/>
            <person name="Bonants P.J.M."/>
            <person name="Smith D.S."/>
            <person name="Levesque C.A."/>
            <person name="van der Lee T.A.J."/>
        </authorList>
    </citation>
    <scope>NUCLEOTIDE SEQUENCE [LARGE SCALE GENOMIC DNA]</scope>
    <source>
        <strain evidence="4 6">LEV6574</strain>
        <strain evidence="2 5">MB42</strain>
    </source>
</reference>
<feature type="binding site" evidence="1">
    <location>
        <position position="43"/>
    </location>
    <ligand>
        <name>ATP</name>
        <dbReference type="ChEBI" id="CHEBI:30616"/>
    </ligand>
</feature>
<dbReference type="SUPFAM" id="SSF56112">
    <property type="entry name" value="Protein kinase-like (PK-like)"/>
    <property type="match status" value="1"/>
</dbReference>
<keyword evidence="1" id="KW-0547">Nucleotide-binding</keyword>
<accession>A0A507CWD9</accession>
<dbReference type="AlphaFoldDB" id="A0A507CWD9"/>
<dbReference type="EMBL" id="QEAM01000221">
    <property type="protein sequence ID" value="TPX43502.1"/>
    <property type="molecule type" value="Genomic_DNA"/>
</dbReference>
<dbReference type="EMBL" id="QEAN01000228">
    <property type="protein sequence ID" value="TPX42561.1"/>
    <property type="molecule type" value="Genomic_DNA"/>
</dbReference>
<evidence type="ECO:0000313" key="5">
    <source>
        <dbReference type="Proteomes" id="UP000317494"/>
    </source>
</evidence>
<dbReference type="InterPro" id="IPR011009">
    <property type="entry name" value="Kinase-like_dom_sf"/>
</dbReference>
<organism evidence="4 6">
    <name type="scientific">Synchytrium endobioticum</name>
    <dbReference type="NCBI Taxonomy" id="286115"/>
    <lineage>
        <taxon>Eukaryota</taxon>
        <taxon>Fungi</taxon>
        <taxon>Fungi incertae sedis</taxon>
        <taxon>Chytridiomycota</taxon>
        <taxon>Chytridiomycota incertae sedis</taxon>
        <taxon>Chytridiomycetes</taxon>
        <taxon>Synchytriales</taxon>
        <taxon>Synchytriaceae</taxon>
        <taxon>Synchytrium</taxon>
    </lineage>
</organism>
<comment type="caution">
    <text evidence="4">The sequence shown here is derived from an EMBL/GenBank/DDBJ whole genome shotgun (WGS) entry which is preliminary data.</text>
</comment>
<evidence type="ECO:0000313" key="3">
    <source>
        <dbReference type="EMBL" id="TPX43502.1"/>
    </source>
</evidence>
<evidence type="ECO:0000313" key="6">
    <source>
        <dbReference type="Proteomes" id="UP000320475"/>
    </source>
</evidence>
<protein>
    <recommendedName>
        <fullName evidence="7">Protein kinase domain-containing protein</fullName>
    </recommendedName>
</protein>
<dbReference type="Proteomes" id="UP000320475">
    <property type="component" value="Unassembled WGS sequence"/>
</dbReference>
<evidence type="ECO:0000256" key="1">
    <source>
        <dbReference type="PROSITE-ProRule" id="PRU10141"/>
    </source>
</evidence>
<evidence type="ECO:0000313" key="2">
    <source>
        <dbReference type="EMBL" id="TPX42561.1"/>
    </source>
</evidence>
<name>A0A507CWD9_9FUNG</name>
<evidence type="ECO:0008006" key="7">
    <source>
        <dbReference type="Google" id="ProtNLM"/>
    </source>
</evidence>